<sequence length="224" mass="25059">MSRAKRQNTKFQGLQRFSVNVNNAAKKHQTMLCSQELTADGRRVIEKLVPVLPPPTLAKKSRVLCNIAESQDWDYRVDYRLGFGSFAVGGEFGLPPVLEQEAELGKKRHTDALHRPMRDWMVLALDYLMELMYHEGQGTSTTQLECHSCKKVGEDLLQCCVSYAPAASSESMKVVLLATSSNGTANFSKGQHYFIKVLSFSLDILLARSAQSFNNTGLDLLLWI</sequence>
<evidence type="ECO:0000313" key="2">
    <source>
        <dbReference type="Proteomes" id="UP001383192"/>
    </source>
</evidence>
<protein>
    <submittedName>
        <fullName evidence="1">Uncharacterized protein</fullName>
    </submittedName>
</protein>
<evidence type="ECO:0000313" key="1">
    <source>
        <dbReference type="EMBL" id="KAK7021102.1"/>
    </source>
</evidence>
<dbReference type="EMBL" id="JAYKXP010000175">
    <property type="protein sequence ID" value="KAK7021102.1"/>
    <property type="molecule type" value="Genomic_DNA"/>
</dbReference>
<organism evidence="1 2">
    <name type="scientific">Paramarasmius palmivorus</name>
    <dbReference type="NCBI Taxonomy" id="297713"/>
    <lineage>
        <taxon>Eukaryota</taxon>
        <taxon>Fungi</taxon>
        <taxon>Dikarya</taxon>
        <taxon>Basidiomycota</taxon>
        <taxon>Agaricomycotina</taxon>
        <taxon>Agaricomycetes</taxon>
        <taxon>Agaricomycetidae</taxon>
        <taxon>Agaricales</taxon>
        <taxon>Marasmiineae</taxon>
        <taxon>Marasmiaceae</taxon>
        <taxon>Paramarasmius</taxon>
    </lineage>
</organism>
<name>A0AAW0B681_9AGAR</name>
<accession>A0AAW0B681</accession>
<dbReference type="Proteomes" id="UP001383192">
    <property type="component" value="Unassembled WGS sequence"/>
</dbReference>
<gene>
    <name evidence="1" type="ORF">VNI00_017505</name>
</gene>
<comment type="caution">
    <text evidence="1">The sequence shown here is derived from an EMBL/GenBank/DDBJ whole genome shotgun (WGS) entry which is preliminary data.</text>
</comment>
<reference evidence="1 2" key="1">
    <citation type="submission" date="2024-01" db="EMBL/GenBank/DDBJ databases">
        <title>A draft genome for a cacao thread blight-causing isolate of Paramarasmius palmivorus.</title>
        <authorList>
            <person name="Baruah I.K."/>
            <person name="Bukari Y."/>
            <person name="Amoako-Attah I."/>
            <person name="Meinhardt L.W."/>
            <person name="Bailey B.A."/>
            <person name="Cohen S.P."/>
        </authorList>
    </citation>
    <scope>NUCLEOTIDE SEQUENCE [LARGE SCALE GENOMIC DNA]</scope>
    <source>
        <strain evidence="1 2">GH-12</strain>
    </source>
</reference>
<proteinExistence type="predicted"/>
<dbReference type="AlphaFoldDB" id="A0AAW0B681"/>
<keyword evidence="2" id="KW-1185">Reference proteome</keyword>